<dbReference type="OrthoDB" id="7374950at2"/>
<dbReference type="EMBL" id="BKAJ01000001">
    <property type="protein sequence ID" value="GEP52835.1"/>
    <property type="molecule type" value="Genomic_DNA"/>
</dbReference>
<proteinExistence type="predicted"/>
<reference evidence="1 2" key="1">
    <citation type="submission" date="2019-07" db="EMBL/GenBank/DDBJ databases">
        <title>Whole genome shotgun sequence of Reyranella soli NBRC 108950.</title>
        <authorList>
            <person name="Hosoyama A."/>
            <person name="Uohara A."/>
            <person name="Ohji S."/>
            <person name="Ichikawa N."/>
        </authorList>
    </citation>
    <scope>NUCLEOTIDE SEQUENCE [LARGE SCALE GENOMIC DNA]</scope>
    <source>
        <strain evidence="1 2">NBRC 108950</strain>
    </source>
</reference>
<dbReference type="Pfam" id="PF13692">
    <property type="entry name" value="Glyco_trans_1_4"/>
    <property type="match status" value="1"/>
</dbReference>
<dbReference type="AlphaFoldDB" id="A0A512N1H4"/>
<organism evidence="1 2">
    <name type="scientific">Reyranella soli</name>
    <dbReference type="NCBI Taxonomy" id="1230389"/>
    <lineage>
        <taxon>Bacteria</taxon>
        <taxon>Pseudomonadati</taxon>
        <taxon>Pseudomonadota</taxon>
        <taxon>Alphaproteobacteria</taxon>
        <taxon>Hyphomicrobiales</taxon>
        <taxon>Reyranellaceae</taxon>
        <taxon>Reyranella</taxon>
    </lineage>
</organism>
<dbReference type="RefSeq" id="WP_147144880.1">
    <property type="nucleotide sequence ID" value="NZ_BKAJ01000001.1"/>
</dbReference>
<evidence type="ECO:0008006" key="3">
    <source>
        <dbReference type="Google" id="ProtNLM"/>
    </source>
</evidence>
<evidence type="ECO:0000313" key="2">
    <source>
        <dbReference type="Proteomes" id="UP000321058"/>
    </source>
</evidence>
<comment type="caution">
    <text evidence="1">The sequence shown here is derived from an EMBL/GenBank/DDBJ whole genome shotgun (WGS) entry which is preliminary data.</text>
</comment>
<evidence type="ECO:0000313" key="1">
    <source>
        <dbReference type="EMBL" id="GEP52835.1"/>
    </source>
</evidence>
<name>A0A512N1H4_9HYPH</name>
<dbReference type="Proteomes" id="UP000321058">
    <property type="component" value="Unassembled WGS sequence"/>
</dbReference>
<accession>A0A512N1H4</accession>
<dbReference type="Gene3D" id="3.40.50.2000">
    <property type="entry name" value="Glycogen Phosphorylase B"/>
    <property type="match status" value="1"/>
</dbReference>
<dbReference type="SUPFAM" id="SSF53756">
    <property type="entry name" value="UDP-Glycosyltransferase/glycogen phosphorylase"/>
    <property type="match status" value="1"/>
</dbReference>
<protein>
    <recommendedName>
        <fullName evidence="3">Glycosyl transferase family 1 domain-containing protein</fullName>
    </recommendedName>
</protein>
<gene>
    <name evidence="1" type="ORF">RSO01_00010</name>
</gene>
<sequence length="405" mass="43153">MKALIIDPAVHSLGGHHFNAVQRLQGELAGLGVAAPCLGSAYADRRVVDELACTPTFTKSVYGRSYATPAEFADSVEETGRQLAGAMRRSGMPDLIILPCCDQVSAMALARQLKRSWLRRPRVLLWLLYGPHHLQTPDDPAAAGLDGEARAAFAALAASAGGVEAYCETPAMADFFRRLVPFDVGVMPGPGLPARARVAKAASGPPVISCIGFANRAKGYRLLPQAVPYVLDRHHDVRFMIHGIVNGSDAEADQPMFDRLAGLGERVQVHREVLTSGEYLARLAEADLLLLPYDPKVYRRRGSGVFADAHHVGIPVVAPKDCAFAQPAFDGGWGVGMRGYDGNSLGIAVLEGLDRLEPLAACAARAAGRVRDDLGRVLSGSVEGLAGRPAGLLRRFRPGNTPRSA</sequence>
<keyword evidence="2" id="KW-1185">Reference proteome</keyword>